<protein>
    <submittedName>
        <fullName evidence="4">S9 family peptidase</fullName>
    </submittedName>
</protein>
<evidence type="ECO:0000256" key="2">
    <source>
        <dbReference type="SAM" id="SignalP"/>
    </source>
</evidence>
<evidence type="ECO:0000313" key="4">
    <source>
        <dbReference type="EMBL" id="AXR04945.1"/>
    </source>
</evidence>
<dbReference type="SUPFAM" id="SSF82171">
    <property type="entry name" value="DPP6 N-terminal domain-like"/>
    <property type="match status" value="1"/>
</dbReference>
<keyword evidence="2" id="KW-0732">Signal</keyword>
<dbReference type="SUPFAM" id="SSF53474">
    <property type="entry name" value="alpha/beta-Hydrolases"/>
    <property type="match status" value="1"/>
</dbReference>
<evidence type="ECO:0000313" key="5">
    <source>
        <dbReference type="Proteomes" id="UP000262073"/>
    </source>
</evidence>
<reference evidence="4 5" key="1">
    <citation type="submission" date="2018-08" db="EMBL/GenBank/DDBJ databases">
        <title>Salinimonas sediminis sp. nov., a piezophilic bacterium isolated from a deep-sea sediment sample from the New Britain Trench.</title>
        <authorList>
            <person name="Cao J."/>
        </authorList>
    </citation>
    <scope>NUCLEOTIDE SEQUENCE [LARGE SCALE GENOMIC DNA]</scope>
    <source>
        <strain evidence="4 5">N102</strain>
    </source>
</reference>
<dbReference type="Pfam" id="PF00326">
    <property type="entry name" value="Peptidase_S9"/>
    <property type="match status" value="1"/>
</dbReference>
<dbReference type="PANTHER" id="PTHR42776">
    <property type="entry name" value="SERINE PEPTIDASE S9 FAMILY MEMBER"/>
    <property type="match status" value="1"/>
</dbReference>
<sequence length="647" mass="74396">MMKYFQWFPFLVCVLLLSAPLQAASPDSAYTAYSALPKFQNVQLSPNGQKIAYVQNTQVDGESTAVLQVYDFETKKSYYLLTSDNKKIKINWYRWASEEYLAVSARYEVRQRTQRYYSTRMYIMDYQSTGKEPQAVINVRRLRQTNRLDHNPQFLDTVVDWLPDDPEHILMAIDMDEPHLPSVYKVKLGSNRLRLVEKGKRLIRTWMTDQQGNLRLGVSNNYTTGERNVLIKKDDDWENLFTYNAMNEKGYYPQGFDKDPDILYYSAYQGDYLALFKMQLSTGESELVFKDDHYDVNGSLIYSNKTGEAIGINHPQAPGGKHYWDPRWATLQQMLDEALPEFDNYLVSFNQDETRYVLYSEADNKAPYYSLGDTQTNKLNVLFGQYPHLLDVDIPEHKKVKITARDGLQIEAYLTLPVTGNAPYPTIVHPHGGPGARDYAGFDYFTAYFTSQGYAVLRPNFRGSSGYGFSFAQAQMQSWGLEMQDDITDATNWLVKEGIAKADKMCIVGASYGGYAAMMATVKTPDLFQCAVSFAGVSNLKDLVRSHRWTLGKEYIKNQLGDDSDDLEARSPYYFVKNIRTPLLLVHGDEDRSVPVAQSRDMAEELEDHENKHFRYVELDAGDHYLSIQTNRHRLFAEMDAFLKTYL</sequence>
<evidence type="ECO:0000256" key="1">
    <source>
        <dbReference type="ARBA" id="ARBA00022801"/>
    </source>
</evidence>
<dbReference type="EMBL" id="CP031769">
    <property type="protein sequence ID" value="AXR04945.1"/>
    <property type="molecule type" value="Genomic_DNA"/>
</dbReference>
<name>A0A346NHD8_9ALTE</name>
<dbReference type="KEGG" id="salm:D0Y50_00315"/>
<feature type="chain" id="PRO_5016766609" evidence="2">
    <location>
        <begin position="24"/>
        <end position="647"/>
    </location>
</feature>
<dbReference type="InterPro" id="IPR001375">
    <property type="entry name" value="Peptidase_S9_cat"/>
</dbReference>
<dbReference type="Proteomes" id="UP000262073">
    <property type="component" value="Chromosome"/>
</dbReference>
<dbReference type="Gene3D" id="3.40.50.1820">
    <property type="entry name" value="alpha/beta hydrolase"/>
    <property type="match status" value="1"/>
</dbReference>
<dbReference type="GO" id="GO:0006508">
    <property type="term" value="P:proteolysis"/>
    <property type="evidence" value="ECO:0007669"/>
    <property type="project" value="InterPro"/>
</dbReference>
<feature type="signal peptide" evidence="2">
    <location>
        <begin position="1"/>
        <end position="23"/>
    </location>
</feature>
<evidence type="ECO:0000259" key="3">
    <source>
        <dbReference type="Pfam" id="PF00326"/>
    </source>
</evidence>
<gene>
    <name evidence="4" type="ORF">D0Y50_00315</name>
</gene>
<dbReference type="AlphaFoldDB" id="A0A346NHD8"/>
<organism evidence="4 5">
    <name type="scientific">Salinimonas sediminis</name>
    <dbReference type="NCBI Taxonomy" id="2303538"/>
    <lineage>
        <taxon>Bacteria</taxon>
        <taxon>Pseudomonadati</taxon>
        <taxon>Pseudomonadota</taxon>
        <taxon>Gammaproteobacteria</taxon>
        <taxon>Alteromonadales</taxon>
        <taxon>Alteromonadaceae</taxon>
        <taxon>Alteromonas/Salinimonas group</taxon>
        <taxon>Salinimonas</taxon>
    </lineage>
</organism>
<keyword evidence="1" id="KW-0378">Hydrolase</keyword>
<dbReference type="PANTHER" id="PTHR42776:SF27">
    <property type="entry name" value="DIPEPTIDYL PEPTIDASE FAMILY MEMBER 6"/>
    <property type="match status" value="1"/>
</dbReference>
<feature type="domain" description="Peptidase S9 prolyl oligopeptidase catalytic" evidence="3">
    <location>
        <begin position="442"/>
        <end position="647"/>
    </location>
</feature>
<proteinExistence type="predicted"/>
<dbReference type="OrthoDB" id="4269629at2"/>
<dbReference type="GO" id="GO:0004252">
    <property type="term" value="F:serine-type endopeptidase activity"/>
    <property type="evidence" value="ECO:0007669"/>
    <property type="project" value="TreeGrafter"/>
</dbReference>
<accession>A0A346NHD8</accession>
<dbReference type="RefSeq" id="WP_117314913.1">
    <property type="nucleotide sequence ID" value="NZ_CP031769.1"/>
</dbReference>
<keyword evidence="5" id="KW-1185">Reference proteome</keyword>
<dbReference type="InterPro" id="IPR029058">
    <property type="entry name" value="AB_hydrolase_fold"/>
</dbReference>